<dbReference type="OrthoDB" id="5392263at2759"/>
<proteinExistence type="predicted"/>
<feature type="chain" id="PRO_5008267913" evidence="2">
    <location>
        <begin position="20"/>
        <end position="703"/>
    </location>
</feature>
<feature type="transmembrane region" description="Helical" evidence="1">
    <location>
        <begin position="96"/>
        <end position="119"/>
    </location>
</feature>
<organism evidence="3 4">
    <name type="scientific">Mollisia scopiformis</name>
    <name type="common">Conifer needle endophyte fungus</name>
    <name type="synonym">Phialocephala scopiformis</name>
    <dbReference type="NCBI Taxonomy" id="149040"/>
    <lineage>
        <taxon>Eukaryota</taxon>
        <taxon>Fungi</taxon>
        <taxon>Dikarya</taxon>
        <taxon>Ascomycota</taxon>
        <taxon>Pezizomycotina</taxon>
        <taxon>Leotiomycetes</taxon>
        <taxon>Helotiales</taxon>
        <taxon>Mollisiaceae</taxon>
        <taxon>Mollisia</taxon>
    </lineage>
</organism>
<gene>
    <name evidence="3" type="ORF">LY89DRAFT_783227</name>
</gene>
<feature type="transmembrane region" description="Helical" evidence="1">
    <location>
        <begin position="203"/>
        <end position="226"/>
    </location>
</feature>
<keyword evidence="1" id="KW-0812">Transmembrane</keyword>
<name>A0A194X7C5_MOLSC</name>
<evidence type="ECO:0000313" key="3">
    <source>
        <dbReference type="EMBL" id="KUJ15989.1"/>
    </source>
</evidence>
<keyword evidence="4" id="KW-1185">Reference proteome</keyword>
<keyword evidence="2" id="KW-0732">Signal</keyword>
<feature type="transmembrane region" description="Helical" evidence="1">
    <location>
        <begin position="246"/>
        <end position="264"/>
    </location>
</feature>
<dbReference type="GeneID" id="28832384"/>
<keyword evidence="1" id="KW-0472">Membrane</keyword>
<accession>A0A194X7C5</accession>
<dbReference type="InParanoid" id="A0A194X7C5"/>
<dbReference type="KEGG" id="psco:LY89DRAFT_783227"/>
<reference evidence="3 4" key="1">
    <citation type="submission" date="2015-10" db="EMBL/GenBank/DDBJ databases">
        <title>Full genome of DAOMC 229536 Phialocephala scopiformis, a fungal endophyte of spruce producing the potent anti-insectan compound rugulosin.</title>
        <authorList>
            <consortium name="DOE Joint Genome Institute"/>
            <person name="Walker A.K."/>
            <person name="Frasz S.L."/>
            <person name="Seifert K.A."/>
            <person name="Miller J.D."/>
            <person name="Mondo S.J."/>
            <person name="Labutti K."/>
            <person name="Lipzen A."/>
            <person name="Dockter R."/>
            <person name="Kennedy M."/>
            <person name="Grigoriev I.V."/>
            <person name="Spatafora J.W."/>
        </authorList>
    </citation>
    <scope>NUCLEOTIDE SEQUENCE [LARGE SCALE GENOMIC DNA]</scope>
    <source>
        <strain evidence="3 4">CBS 120377</strain>
    </source>
</reference>
<evidence type="ECO:0000256" key="2">
    <source>
        <dbReference type="SAM" id="SignalP"/>
    </source>
</evidence>
<feature type="transmembrane region" description="Helical" evidence="1">
    <location>
        <begin position="515"/>
        <end position="541"/>
    </location>
</feature>
<feature type="transmembrane region" description="Helical" evidence="1">
    <location>
        <begin position="669"/>
        <end position="687"/>
    </location>
</feature>
<dbReference type="Proteomes" id="UP000070700">
    <property type="component" value="Unassembled WGS sequence"/>
</dbReference>
<sequence length="703" mass="78567">MRMAPKVAGVVCFATLSTAVKVDDYQLFYQFGNPTTNISNSVGVFTPAIYDFCAAPEIGEEFSFPDFSASTAGLLLPWIAFFAQLPRQTGSSYNDILSIFISVGSLAWISSSVFLAVFFRRAVSTRFNQLQAKFISGANKSIYLHLAKRCEAAKIILQAGIQASMRLNPRPGFLSSLIISPENHWWWIAAAADIKALWRRIDAVFIAQTFIAALAWLLAIITNFSGLPGSVSSSNSAEWQICMGTLWLWLFTATYGPIAIESLYKAKVLRHALSSPGETYDRFHFALINGKVAEQHEQTAIVQRSALVPKYLINRRGSTQVYGIMNEDREASSNVRIPDMWGLSIEGAGRKEGLNTFPCKFFPSEQLVDHVVRPFESFHQRLEHDQAPVSNKDDNLFSPKYGSFDLASRLDSKLLDLEAASPTTGRLRPVKTWDSTKSPTLNLKGSSQALDEYLGIEVSRFTAYPKWSEVVRGTWMRFIMANILGLVVQWGTSGPGIYVMYYTPPVGLGCDSGGLLIYAVGATLSWALLNLGSLLSHTALLHYQRYHDKFPSQPILDCYKRTYSHTFLCGAAVITRVLGKLVAVINACWILVWSFLTYTNVMQTPYCTTAYFSLRNRGWMRLWNFESQQYMAIRIQELQCLVFGTFIAYFACVLISALTSNEKKRQCRWTVTAVLSLAFPTIAILLYSRGVRSVMDSDGGFMI</sequence>
<feature type="signal peptide" evidence="2">
    <location>
        <begin position="1"/>
        <end position="19"/>
    </location>
</feature>
<dbReference type="RefSeq" id="XP_018070344.1">
    <property type="nucleotide sequence ID" value="XM_018222658.1"/>
</dbReference>
<protein>
    <submittedName>
        <fullName evidence="3">Uncharacterized protein</fullName>
    </submittedName>
</protein>
<keyword evidence="1" id="KW-1133">Transmembrane helix</keyword>
<feature type="transmembrane region" description="Helical" evidence="1">
    <location>
        <begin position="478"/>
        <end position="503"/>
    </location>
</feature>
<dbReference type="EMBL" id="KQ947417">
    <property type="protein sequence ID" value="KUJ15989.1"/>
    <property type="molecule type" value="Genomic_DNA"/>
</dbReference>
<dbReference type="AlphaFoldDB" id="A0A194X7C5"/>
<evidence type="ECO:0000256" key="1">
    <source>
        <dbReference type="SAM" id="Phobius"/>
    </source>
</evidence>
<evidence type="ECO:0000313" key="4">
    <source>
        <dbReference type="Proteomes" id="UP000070700"/>
    </source>
</evidence>
<feature type="transmembrane region" description="Helical" evidence="1">
    <location>
        <begin position="635"/>
        <end position="657"/>
    </location>
</feature>